<name>A0ABV2JYQ3_9GAMM</name>
<evidence type="ECO:0000313" key="7">
    <source>
        <dbReference type="EMBL" id="MET3653967.1"/>
    </source>
</evidence>
<keyword evidence="8" id="KW-1185">Reference proteome</keyword>
<dbReference type="GO" id="GO:0003855">
    <property type="term" value="F:3-dehydroquinate dehydratase activity"/>
    <property type="evidence" value="ECO:0007669"/>
    <property type="project" value="UniProtKB-EC"/>
</dbReference>
<reference evidence="7 8" key="1">
    <citation type="submission" date="2024-06" db="EMBL/GenBank/DDBJ databases">
        <title>Sorghum-associated microbial communities from plants grown in Nebraska, USA.</title>
        <authorList>
            <person name="Schachtman D."/>
        </authorList>
    </citation>
    <scope>NUCLEOTIDE SEQUENCE [LARGE SCALE GENOMIC DNA]</scope>
    <source>
        <strain evidence="7 8">1073</strain>
    </source>
</reference>
<comment type="caution">
    <text evidence="7">The sequence shown here is derived from an EMBL/GenBank/DDBJ whole genome shotgun (WGS) entry which is preliminary data.</text>
</comment>
<protein>
    <recommendedName>
        <fullName evidence="5">3-dehydroquinate dehydratase</fullName>
        <ecNumber evidence="5">4.2.1.10</ecNumber>
    </recommendedName>
</protein>
<evidence type="ECO:0000256" key="4">
    <source>
        <dbReference type="ARBA" id="ARBA00011193"/>
    </source>
</evidence>
<sequence>MSILIVRGPHGSGHSLTADLLYNLQQQAFQAGRTLELRACGALSDFIALVCAARSDATEFVLLDPGDLTPEMRAHPEAGLCEAIDDLRAPYIDVHDDFGDGIECCAGLHKPPVATVIINGNIGSGYRIGLSLALRRLRIGLQRGERVANDSLRDQRNGCER</sequence>
<evidence type="ECO:0000313" key="8">
    <source>
        <dbReference type="Proteomes" id="UP001549184"/>
    </source>
</evidence>
<dbReference type="EMBL" id="JBEPMU010000006">
    <property type="protein sequence ID" value="MET3653967.1"/>
    <property type="molecule type" value="Genomic_DNA"/>
</dbReference>
<evidence type="ECO:0000256" key="5">
    <source>
        <dbReference type="ARBA" id="ARBA00012060"/>
    </source>
</evidence>
<accession>A0ABV2JYQ3</accession>
<dbReference type="InterPro" id="IPR036441">
    <property type="entry name" value="DHquinase_II_sf"/>
</dbReference>
<evidence type="ECO:0000256" key="2">
    <source>
        <dbReference type="ARBA" id="ARBA00004902"/>
    </source>
</evidence>
<proteinExistence type="inferred from homology"/>
<comment type="similarity">
    <text evidence="3">Belongs to the type-II 3-dehydroquinase family.</text>
</comment>
<comment type="pathway">
    <text evidence="2">Metabolic intermediate biosynthesis; chorismate biosynthesis; chorismate from D-erythrose 4-phosphate and phosphoenolpyruvate: step 3/7.</text>
</comment>
<evidence type="ECO:0000256" key="3">
    <source>
        <dbReference type="ARBA" id="ARBA00011037"/>
    </source>
</evidence>
<gene>
    <name evidence="7" type="ORF">ABIC75_003705</name>
</gene>
<comment type="catalytic activity">
    <reaction evidence="1">
        <text>3-dehydroquinate = 3-dehydroshikimate + H2O</text>
        <dbReference type="Rhea" id="RHEA:21096"/>
        <dbReference type="ChEBI" id="CHEBI:15377"/>
        <dbReference type="ChEBI" id="CHEBI:16630"/>
        <dbReference type="ChEBI" id="CHEBI:32364"/>
        <dbReference type="EC" id="4.2.1.10"/>
    </reaction>
</comment>
<comment type="subunit">
    <text evidence="4">Homododecamer.</text>
</comment>
<dbReference type="EC" id="4.2.1.10" evidence="5"/>
<dbReference type="RefSeq" id="WP_354015344.1">
    <property type="nucleotide sequence ID" value="NZ_JBEPMU010000006.1"/>
</dbReference>
<evidence type="ECO:0000256" key="1">
    <source>
        <dbReference type="ARBA" id="ARBA00001864"/>
    </source>
</evidence>
<evidence type="ECO:0000256" key="6">
    <source>
        <dbReference type="ARBA" id="ARBA00023239"/>
    </source>
</evidence>
<dbReference type="Gene3D" id="3.40.50.9100">
    <property type="entry name" value="Dehydroquinase, class II"/>
    <property type="match status" value="1"/>
</dbReference>
<organism evidence="7 8">
    <name type="scientific">Dyella japonica</name>
    <dbReference type="NCBI Taxonomy" id="231455"/>
    <lineage>
        <taxon>Bacteria</taxon>
        <taxon>Pseudomonadati</taxon>
        <taxon>Pseudomonadota</taxon>
        <taxon>Gammaproteobacteria</taxon>
        <taxon>Lysobacterales</taxon>
        <taxon>Rhodanobacteraceae</taxon>
        <taxon>Dyella</taxon>
    </lineage>
</organism>
<keyword evidence="6 7" id="KW-0456">Lyase</keyword>
<dbReference type="Proteomes" id="UP001549184">
    <property type="component" value="Unassembled WGS sequence"/>
</dbReference>
<dbReference type="SUPFAM" id="SSF52304">
    <property type="entry name" value="Type II 3-dehydroquinate dehydratase"/>
    <property type="match status" value="1"/>
</dbReference>